<dbReference type="EC" id="2.7.11.1" evidence="2"/>
<feature type="domain" description="Protein kinase" evidence="1">
    <location>
        <begin position="24"/>
        <end position="323"/>
    </location>
</feature>
<dbReference type="InterPro" id="IPR008271">
    <property type="entry name" value="Ser/Thr_kinase_AS"/>
</dbReference>
<dbReference type="Gene3D" id="1.10.510.10">
    <property type="entry name" value="Transferase(Phosphotransferase) domain 1"/>
    <property type="match status" value="1"/>
</dbReference>
<dbReference type="GO" id="GO:0004674">
    <property type="term" value="F:protein serine/threonine kinase activity"/>
    <property type="evidence" value="ECO:0007669"/>
    <property type="project" value="UniProtKB-EC"/>
</dbReference>
<keyword evidence="3" id="KW-1185">Reference proteome</keyword>
<dbReference type="Pfam" id="PF00069">
    <property type="entry name" value="Pkinase"/>
    <property type="match status" value="1"/>
</dbReference>
<keyword evidence="2" id="KW-0418">Kinase</keyword>
<accession>A0ABN8FPG6</accession>
<dbReference type="PROSITE" id="PS00108">
    <property type="entry name" value="PROTEIN_KINASE_ST"/>
    <property type="match status" value="1"/>
</dbReference>
<dbReference type="PROSITE" id="PS50011">
    <property type="entry name" value="PROTEIN_KINASE_DOM"/>
    <property type="match status" value="1"/>
</dbReference>
<dbReference type="SMART" id="SM00220">
    <property type="entry name" value="S_TKc"/>
    <property type="match status" value="1"/>
</dbReference>
<dbReference type="PANTHER" id="PTHR24348">
    <property type="entry name" value="SERINE/THREONINE-PROTEIN KINASE UNC-51-RELATED"/>
    <property type="match status" value="1"/>
</dbReference>
<dbReference type="RefSeq" id="WP_236338172.1">
    <property type="nucleotide sequence ID" value="NZ_CAKMMF010000001.1"/>
</dbReference>
<dbReference type="EMBL" id="CAKMMF010000001">
    <property type="protein sequence ID" value="CAH1189921.1"/>
    <property type="molecule type" value="Genomic_DNA"/>
</dbReference>
<protein>
    <submittedName>
        <fullName evidence="2">Serine/threonine-protein kinase PknD</fullName>
        <ecNumber evidence="2">2.7.11.1</ecNumber>
    </submittedName>
</protein>
<evidence type="ECO:0000313" key="3">
    <source>
        <dbReference type="Proteomes" id="UP000838686"/>
    </source>
</evidence>
<comment type="caution">
    <text evidence="2">The sequence shown here is derived from an EMBL/GenBank/DDBJ whole genome shotgun (WGS) entry which is preliminary data.</text>
</comment>
<dbReference type="InterPro" id="IPR000719">
    <property type="entry name" value="Prot_kinase_dom"/>
</dbReference>
<proteinExistence type="predicted"/>
<evidence type="ECO:0000313" key="2">
    <source>
        <dbReference type="EMBL" id="CAH1189921.1"/>
    </source>
</evidence>
<reference evidence="2" key="1">
    <citation type="submission" date="2022-01" db="EMBL/GenBank/DDBJ databases">
        <authorList>
            <person name="Criscuolo A."/>
        </authorList>
    </citation>
    <scope>NUCLEOTIDE SEQUENCE</scope>
    <source>
        <strain evidence="2">CIP111893</strain>
    </source>
</reference>
<sequence>MRVNVKLEWDEECLGRNTRLLQSYRIKSIVSQSELSIVYTARHGDSGEMRIVKEFFPRALTQRGADRRTVDKPKSSRVRQYEILRELFRQEALLLKEIEHPYIVRYKEHFEENNTLYLVMEYCQGTTLDRLVREGSGQETEGKLPSDLNSRFMRQTFNPIMSALAYLHNEGIIHRDIKPGNIVIDRDGKPKLIDFGSAVRYAECRQFPIMTTSGYSPLELYSEKSQQGPSSDIYSLAATMYFVLTGRPPTDVTERLFEDKLPPLRAHNRNANPALAWIIHWGLALEVKRRCQSLRWFRIAAGLGGWGAGRGERRRQRDGADNV</sequence>
<dbReference type="InterPro" id="IPR045269">
    <property type="entry name" value="Atg1-like"/>
</dbReference>
<evidence type="ECO:0000259" key="1">
    <source>
        <dbReference type="PROSITE" id="PS50011"/>
    </source>
</evidence>
<dbReference type="CDD" id="cd14014">
    <property type="entry name" value="STKc_PknB_like"/>
    <property type="match status" value="1"/>
</dbReference>
<name>A0ABN8FPG6_9BACL</name>
<keyword evidence="2" id="KW-0808">Transferase</keyword>
<dbReference type="InterPro" id="IPR011009">
    <property type="entry name" value="Kinase-like_dom_sf"/>
</dbReference>
<gene>
    <name evidence="2" type="primary">pknD_1</name>
    <name evidence="2" type="ORF">PAECIP111893_00019</name>
</gene>
<dbReference type="Proteomes" id="UP000838686">
    <property type="component" value="Unassembled WGS sequence"/>
</dbReference>
<organism evidence="2 3">
    <name type="scientific">Paenibacillus plantiphilus</name>
    <dbReference type="NCBI Taxonomy" id="2905650"/>
    <lineage>
        <taxon>Bacteria</taxon>
        <taxon>Bacillati</taxon>
        <taxon>Bacillota</taxon>
        <taxon>Bacilli</taxon>
        <taxon>Bacillales</taxon>
        <taxon>Paenibacillaceae</taxon>
        <taxon>Paenibacillus</taxon>
    </lineage>
</organism>
<dbReference type="SUPFAM" id="SSF56112">
    <property type="entry name" value="Protein kinase-like (PK-like)"/>
    <property type="match status" value="1"/>
</dbReference>